<dbReference type="InterPro" id="IPR051979">
    <property type="entry name" value="B-box_zinc_finger"/>
</dbReference>
<reference evidence="12 13" key="1">
    <citation type="submission" date="2021-07" db="EMBL/GenBank/DDBJ databases">
        <title>The Aristolochia fimbriata genome: insights into angiosperm evolution, floral development and chemical biosynthesis.</title>
        <authorList>
            <person name="Jiao Y."/>
        </authorList>
    </citation>
    <scope>NUCLEOTIDE SEQUENCE [LARGE SCALE GENOMIC DNA]</scope>
    <source>
        <strain evidence="12">IBCAS-2021</strain>
        <tissue evidence="12">Leaf</tissue>
    </source>
</reference>
<feature type="domain" description="B box-type" evidence="11">
    <location>
        <begin position="1"/>
        <end position="47"/>
    </location>
</feature>
<dbReference type="SMART" id="SM00336">
    <property type="entry name" value="BBOX"/>
    <property type="match status" value="2"/>
</dbReference>
<evidence type="ECO:0000256" key="7">
    <source>
        <dbReference type="ARBA" id="ARBA00023163"/>
    </source>
</evidence>
<dbReference type="EMBL" id="JAINDJ010000007">
    <property type="protein sequence ID" value="KAG9442823.1"/>
    <property type="molecule type" value="Genomic_DNA"/>
</dbReference>
<keyword evidence="2" id="KW-0479">Metal-binding</keyword>
<feature type="region of interest" description="Disordered" evidence="10">
    <location>
        <begin position="259"/>
        <end position="280"/>
    </location>
</feature>
<evidence type="ECO:0000256" key="6">
    <source>
        <dbReference type="ARBA" id="ARBA00023015"/>
    </source>
</evidence>
<keyword evidence="8" id="KW-0539">Nucleus</keyword>
<dbReference type="GO" id="GO:0008270">
    <property type="term" value="F:zinc ion binding"/>
    <property type="evidence" value="ECO:0007669"/>
    <property type="project" value="UniProtKB-KW"/>
</dbReference>
<feature type="domain" description="B box-type" evidence="11">
    <location>
        <begin position="54"/>
        <end position="101"/>
    </location>
</feature>
<dbReference type="PANTHER" id="PTHR31832">
    <property type="entry name" value="B-BOX ZINC FINGER PROTEIN 22"/>
    <property type="match status" value="1"/>
</dbReference>
<keyword evidence="6" id="KW-0805">Transcription regulation</keyword>
<dbReference type="PANTHER" id="PTHR31832:SF52">
    <property type="entry name" value="B-BOX ZINC FINGER PROTEIN 21"/>
    <property type="match status" value="1"/>
</dbReference>
<evidence type="ECO:0000259" key="11">
    <source>
        <dbReference type="PROSITE" id="PS50119"/>
    </source>
</evidence>
<protein>
    <recommendedName>
        <fullName evidence="11">B box-type domain-containing protein</fullName>
    </recommendedName>
</protein>
<organism evidence="12 13">
    <name type="scientific">Aristolochia fimbriata</name>
    <name type="common">White veined hardy Dutchman's pipe vine</name>
    <dbReference type="NCBI Taxonomy" id="158543"/>
    <lineage>
        <taxon>Eukaryota</taxon>
        <taxon>Viridiplantae</taxon>
        <taxon>Streptophyta</taxon>
        <taxon>Embryophyta</taxon>
        <taxon>Tracheophyta</taxon>
        <taxon>Spermatophyta</taxon>
        <taxon>Magnoliopsida</taxon>
        <taxon>Magnoliidae</taxon>
        <taxon>Piperales</taxon>
        <taxon>Aristolochiaceae</taxon>
        <taxon>Aristolochia</taxon>
    </lineage>
</organism>
<dbReference type="Gene3D" id="3.30.160.60">
    <property type="entry name" value="Classic Zinc Finger"/>
    <property type="match status" value="1"/>
</dbReference>
<dbReference type="FunFam" id="3.30.160.60:FF:000856">
    <property type="entry name" value="B-box zinc finger protein 21"/>
    <property type="match status" value="1"/>
</dbReference>
<dbReference type="GO" id="GO:0000976">
    <property type="term" value="F:transcription cis-regulatory region binding"/>
    <property type="evidence" value="ECO:0007669"/>
    <property type="project" value="UniProtKB-ARBA"/>
</dbReference>
<evidence type="ECO:0000256" key="9">
    <source>
        <dbReference type="PROSITE-ProRule" id="PRU00024"/>
    </source>
</evidence>
<evidence type="ECO:0000256" key="10">
    <source>
        <dbReference type="SAM" id="MobiDB-lite"/>
    </source>
</evidence>
<dbReference type="Pfam" id="PF00643">
    <property type="entry name" value="zf-B_box"/>
    <property type="match status" value="2"/>
</dbReference>
<keyword evidence="4 9" id="KW-0863">Zinc-finger</keyword>
<dbReference type="InterPro" id="IPR049808">
    <property type="entry name" value="CONSTANS-like_Bbox1"/>
</dbReference>
<dbReference type="AlphaFoldDB" id="A0AAV7E205"/>
<evidence type="ECO:0000313" key="12">
    <source>
        <dbReference type="EMBL" id="KAG9442823.1"/>
    </source>
</evidence>
<dbReference type="InterPro" id="IPR000315">
    <property type="entry name" value="Znf_B-box"/>
</dbReference>
<evidence type="ECO:0000256" key="4">
    <source>
        <dbReference type="ARBA" id="ARBA00022771"/>
    </source>
</evidence>
<evidence type="ECO:0000256" key="3">
    <source>
        <dbReference type="ARBA" id="ARBA00022737"/>
    </source>
</evidence>
<proteinExistence type="predicted"/>
<evidence type="ECO:0000256" key="1">
    <source>
        <dbReference type="ARBA" id="ARBA00004123"/>
    </source>
</evidence>
<evidence type="ECO:0000256" key="8">
    <source>
        <dbReference type="ARBA" id="ARBA00023242"/>
    </source>
</evidence>
<dbReference type="GO" id="GO:0005634">
    <property type="term" value="C:nucleus"/>
    <property type="evidence" value="ECO:0007669"/>
    <property type="project" value="UniProtKB-SubCell"/>
</dbReference>
<evidence type="ECO:0000313" key="13">
    <source>
        <dbReference type="Proteomes" id="UP000825729"/>
    </source>
</evidence>
<comment type="subcellular location">
    <subcellularLocation>
        <location evidence="1">Nucleus</location>
    </subcellularLocation>
</comment>
<dbReference type="Proteomes" id="UP000825729">
    <property type="component" value="Unassembled WGS sequence"/>
</dbReference>
<keyword evidence="3" id="KW-0677">Repeat</keyword>
<dbReference type="GO" id="GO:0006355">
    <property type="term" value="P:regulation of DNA-templated transcription"/>
    <property type="evidence" value="ECO:0007669"/>
    <property type="project" value="TreeGrafter"/>
</dbReference>
<dbReference type="PROSITE" id="PS50119">
    <property type="entry name" value="ZF_BBOX"/>
    <property type="match status" value="2"/>
</dbReference>
<evidence type="ECO:0000256" key="5">
    <source>
        <dbReference type="ARBA" id="ARBA00022833"/>
    </source>
</evidence>
<keyword evidence="7" id="KW-0804">Transcription</keyword>
<name>A0AAV7E205_ARIFI</name>
<evidence type="ECO:0000256" key="2">
    <source>
        <dbReference type="ARBA" id="ARBA00022723"/>
    </source>
</evidence>
<dbReference type="GO" id="GO:0009640">
    <property type="term" value="P:photomorphogenesis"/>
    <property type="evidence" value="ECO:0007669"/>
    <property type="project" value="TreeGrafter"/>
</dbReference>
<keyword evidence="13" id="KW-1185">Reference proteome</keyword>
<gene>
    <name evidence="12" type="ORF">H6P81_018677</name>
</gene>
<sequence length="280" mass="31092">MKIQCDVCTNREASLFCVADEAALCDGCDVRVHRANKLAGKHQRFSLLEPSSCKEAPRCDVCQEKRAFLFCQEDRAILCRDCDVPIHTANEHTRKHNRFLLTGVKLSMASNCFPDEASPDEEVVKENYQPSAAAGTEASSVDTAVSGDLKSLEGCTSSISEYLIETLPGWHVEDFLDSAPTDGLCKTNDDLLPFLEVGFESDTGFFSCNGVPFGVPQVPQFCPHPAVDSGFLFKDNTKQLVNNPKNGRRWTEDFLAVPQISPPSNKRRRPFPGELCRRRQ</sequence>
<dbReference type="CDD" id="cd19821">
    <property type="entry name" value="Bbox1_BBX-like"/>
    <property type="match status" value="2"/>
</dbReference>
<comment type="caution">
    <text evidence="12">The sequence shown here is derived from an EMBL/GenBank/DDBJ whole genome shotgun (WGS) entry which is preliminary data.</text>
</comment>
<keyword evidence="5" id="KW-0862">Zinc</keyword>
<accession>A0AAV7E205</accession>